<comment type="caution">
    <text evidence="4">The sequence shown here is derived from an EMBL/GenBank/DDBJ whole genome shotgun (WGS) entry which is preliminary data.</text>
</comment>
<dbReference type="InterPro" id="IPR011990">
    <property type="entry name" value="TPR-like_helical_dom_sf"/>
</dbReference>
<name>A0A1Y1WW90_9FUNG</name>
<dbReference type="GO" id="GO:0072380">
    <property type="term" value="C:TRC complex"/>
    <property type="evidence" value="ECO:0007669"/>
    <property type="project" value="TreeGrafter"/>
</dbReference>
<dbReference type="InterPro" id="IPR047150">
    <property type="entry name" value="SGT"/>
</dbReference>
<dbReference type="Gene3D" id="1.25.40.10">
    <property type="entry name" value="Tetratricopeptide repeat domain"/>
    <property type="match status" value="1"/>
</dbReference>
<dbReference type="SUPFAM" id="SSF48452">
    <property type="entry name" value="TPR-like"/>
    <property type="match status" value="1"/>
</dbReference>
<dbReference type="PANTHER" id="PTHR45831">
    <property type="entry name" value="LD24721P"/>
    <property type="match status" value="1"/>
</dbReference>
<evidence type="ECO:0000256" key="3">
    <source>
        <dbReference type="SAM" id="Coils"/>
    </source>
</evidence>
<dbReference type="GO" id="GO:0016020">
    <property type="term" value="C:membrane"/>
    <property type="evidence" value="ECO:0007669"/>
    <property type="project" value="TreeGrafter"/>
</dbReference>
<proteinExistence type="predicted"/>
<dbReference type="GO" id="GO:0006620">
    <property type="term" value="P:post-translational protein targeting to endoplasmic reticulum membrane"/>
    <property type="evidence" value="ECO:0007669"/>
    <property type="project" value="TreeGrafter"/>
</dbReference>
<keyword evidence="5" id="KW-1185">Reference proteome</keyword>
<feature type="coiled-coil region" evidence="3">
    <location>
        <begin position="171"/>
        <end position="222"/>
    </location>
</feature>
<gene>
    <name evidence="4" type="ORF">BCR32DRAFT_56734</name>
</gene>
<reference evidence="4 5" key="1">
    <citation type="submission" date="2016-08" db="EMBL/GenBank/DDBJ databases">
        <title>A Parts List for Fungal Cellulosomes Revealed by Comparative Genomics.</title>
        <authorList>
            <consortium name="DOE Joint Genome Institute"/>
            <person name="Haitjema C.H."/>
            <person name="Gilmore S.P."/>
            <person name="Henske J.K."/>
            <person name="Solomon K.V."/>
            <person name="De Groot R."/>
            <person name="Kuo A."/>
            <person name="Mondo S.J."/>
            <person name="Salamov A.A."/>
            <person name="Labutti K."/>
            <person name="Zhao Z."/>
            <person name="Chiniquy J."/>
            <person name="Barry K."/>
            <person name="Brewer H.M."/>
            <person name="Purvine S.O."/>
            <person name="Wright A.T."/>
            <person name="Boxma B."/>
            <person name="Van Alen T."/>
            <person name="Hackstein J.H."/>
            <person name="Baker S.E."/>
            <person name="Grigoriev I.V."/>
            <person name="O'Malley M.A."/>
        </authorList>
    </citation>
    <scope>NUCLEOTIDE SEQUENCE [LARGE SCALE GENOMIC DNA]</scope>
    <source>
        <strain evidence="4 5">S4</strain>
    </source>
</reference>
<dbReference type="PANTHER" id="PTHR45831:SF2">
    <property type="entry name" value="LD24721P"/>
    <property type="match status" value="1"/>
</dbReference>
<dbReference type="OrthoDB" id="420195at2759"/>
<sequence length="274" mass="32158">MTIEITFKHDAEKYPTKIKDLLKKYGISTNISNEEAVQILQRTPQFIQDTQDYAQERENYKKMSNDEIKKLPQCDEKWIMSYNKSKIIIVDEQTEMTRISVECKKLEEEEILKAIAMSMAIPLENSGPARIPNIFSASKDFEKYIKIIGQYLQQFKVDCEIDGKIVPKEEIKKFERKLNPEQEKAEKEAEEIKKQGNIHFIKKENKEAIDLYTKAIELLNKEGLYTENKPKELLGVLYSNRAAAYLLLEENQKALEDAENSLKYKPFWDKRIFN</sequence>
<dbReference type="Proteomes" id="UP000193944">
    <property type="component" value="Unassembled WGS sequence"/>
</dbReference>
<dbReference type="GO" id="GO:0060090">
    <property type="term" value="F:molecular adaptor activity"/>
    <property type="evidence" value="ECO:0007669"/>
    <property type="project" value="TreeGrafter"/>
</dbReference>
<evidence type="ECO:0008006" key="6">
    <source>
        <dbReference type="Google" id="ProtNLM"/>
    </source>
</evidence>
<dbReference type="AlphaFoldDB" id="A0A1Y1WW90"/>
<dbReference type="SMART" id="SM00028">
    <property type="entry name" value="TPR"/>
    <property type="match status" value="2"/>
</dbReference>
<evidence type="ECO:0000256" key="2">
    <source>
        <dbReference type="ARBA" id="ARBA00022803"/>
    </source>
</evidence>
<dbReference type="STRING" id="1754192.A0A1Y1WW90"/>
<evidence type="ECO:0000256" key="1">
    <source>
        <dbReference type="ARBA" id="ARBA00022737"/>
    </source>
</evidence>
<evidence type="ECO:0000313" key="4">
    <source>
        <dbReference type="EMBL" id="ORX77773.1"/>
    </source>
</evidence>
<organism evidence="4 5">
    <name type="scientific">Anaeromyces robustus</name>
    <dbReference type="NCBI Taxonomy" id="1754192"/>
    <lineage>
        <taxon>Eukaryota</taxon>
        <taxon>Fungi</taxon>
        <taxon>Fungi incertae sedis</taxon>
        <taxon>Chytridiomycota</taxon>
        <taxon>Chytridiomycota incertae sedis</taxon>
        <taxon>Neocallimastigomycetes</taxon>
        <taxon>Neocallimastigales</taxon>
        <taxon>Neocallimastigaceae</taxon>
        <taxon>Anaeromyces</taxon>
    </lineage>
</organism>
<keyword evidence="2" id="KW-0802">TPR repeat</keyword>
<evidence type="ECO:0000313" key="5">
    <source>
        <dbReference type="Proteomes" id="UP000193944"/>
    </source>
</evidence>
<accession>A0A1Y1WW90</accession>
<dbReference type="InterPro" id="IPR019734">
    <property type="entry name" value="TPR_rpt"/>
</dbReference>
<dbReference type="EMBL" id="MCFG01000235">
    <property type="protein sequence ID" value="ORX77773.1"/>
    <property type="molecule type" value="Genomic_DNA"/>
</dbReference>
<keyword evidence="3" id="KW-0175">Coiled coil</keyword>
<reference evidence="4 5" key="2">
    <citation type="submission" date="2016-08" db="EMBL/GenBank/DDBJ databases">
        <title>Pervasive Adenine N6-methylation of Active Genes in Fungi.</title>
        <authorList>
            <consortium name="DOE Joint Genome Institute"/>
            <person name="Mondo S.J."/>
            <person name="Dannebaum R.O."/>
            <person name="Kuo R.C."/>
            <person name="Labutti K."/>
            <person name="Haridas S."/>
            <person name="Kuo A."/>
            <person name="Salamov A."/>
            <person name="Ahrendt S.R."/>
            <person name="Lipzen A."/>
            <person name="Sullivan W."/>
            <person name="Andreopoulos W.B."/>
            <person name="Clum A."/>
            <person name="Lindquist E."/>
            <person name="Daum C."/>
            <person name="Ramamoorthy G.K."/>
            <person name="Gryganskyi A."/>
            <person name="Culley D."/>
            <person name="Magnuson J.K."/>
            <person name="James T.Y."/>
            <person name="O'Malley M.A."/>
            <person name="Stajich J.E."/>
            <person name="Spatafora J.W."/>
            <person name="Visel A."/>
            <person name="Grigoriev I.V."/>
        </authorList>
    </citation>
    <scope>NUCLEOTIDE SEQUENCE [LARGE SCALE GENOMIC DNA]</scope>
    <source>
        <strain evidence="4 5">S4</strain>
    </source>
</reference>
<protein>
    <recommendedName>
        <fullName evidence="6">TPR-like protein</fullName>
    </recommendedName>
</protein>
<keyword evidence="1" id="KW-0677">Repeat</keyword>